<reference evidence="3" key="1">
    <citation type="submission" date="2022-11" db="EMBL/GenBank/DDBJ databases">
        <authorList>
            <person name="Petersen C."/>
        </authorList>
    </citation>
    <scope>NUCLEOTIDE SEQUENCE</scope>
    <source>
        <strain evidence="3">IBT 19713</strain>
    </source>
</reference>
<proteinExistence type="predicted"/>
<dbReference type="PANTHER" id="PTHR11571">
    <property type="entry name" value="GLUTATHIONE S-TRANSFERASE"/>
    <property type="match status" value="1"/>
</dbReference>
<dbReference type="PROSITE" id="PS50405">
    <property type="entry name" value="GST_CTER"/>
    <property type="match status" value="1"/>
</dbReference>
<dbReference type="SUPFAM" id="SSF47616">
    <property type="entry name" value="GST C-terminal domain-like"/>
    <property type="match status" value="1"/>
</dbReference>
<feature type="domain" description="GST C-terminal" evidence="2">
    <location>
        <begin position="91"/>
        <end position="201"/>
    </location>
</feature>
<dbReference type="SUPFAM" id="SSF52833">
    <property type="entry name" value="Thioredoxin-like"/>
    <property type="match status" value="1"/>
</dbReference>
<dbReference type="EMBL" id="JAPQKS010000003">
    <property type="protein sequence ID" value="KAJ5238536.1"/>
    <property type="molecule type" value="Genomic_DNA"/>
</dbReference>
<name>A0A9W9TRC5_9EURO</name>
<dbReference type="GeneID" id="83199755"/>
<dbReference type="AlphaFoldDB" id="A0A9W9TRC5"/>
<dbReference type="Gene3D" id="1.20.1050.10">
    <property type="match status" value="1"/>
</dbReference>
<evidence type="ECO:0000259" key="1">
    <source>
        <dbReference type="PROSITE" id="PS50404"/>
    </source>
</evidence>
<dbReference type="InterPro" id="IPR036282">
    <property type="entry name" value="Glutathione-S-Trfase_C_sf"/>
</dbReference>
<evidence type="ECO:0000313" key="4">
    <source>
        <dbReference type="Proteomes" id="UP001150941"/>
    </source>
</evidence>
<dbReference type="InterPro" id="IPR010987">
    <property type="entry name" value="Glutathione-S-Trfase_C-like"/>
</dbReference>
<protein>
    <submittedName>
        <fullName evidence="3">Glutathione S-transferase</fullName>
    </submittedName>
</protein>
<dbReference type="GO" id="GO:0006749">
    <property type="term" value="P:glutathione metabolic process"/>
    <property type="evidence" value="ECO:0007669"/>
    <property type="project" value="TreeGrafter"/>
</dbReference>
<dbReference type="InterPro" id="IPR004046">
    <property type="entry name" value="GST_C"/>
</dbReference>
<dbReference type="InterPro" id="IPR036249">
    <property type="entry name" value="Thioredoxin-like_sf"/>
</dbReference>
<organism evidence="3 4">
    <name type="scientific">Penicillium chermesinum</name>
    <dbReference type="NCBI Taxonomy" id="63820"/>
    <lineage>
        <taxon>Eukaryota</taxon>
        <taxon>Fungi</taxon>
        <taxon>Dikarya</taxon>
        <taxon>Ascomycota</taxon>
        <taxon>Pezizomycotina</taxon>
        <taxon>Eurotiomycetes</taxon>
        <taxon>Eurotiomycetidae</taxon>
        <taxon>Eurotiales</taxon>
        <taxon>Aspergillaceae</taxon>
        <taxon>Penicillium</taxon>
    </lineage>
</organism>
<sequence length="201" mass="22904">MSLPVYHYLTLGRLGRGEVVNLFLKDAGIKFTESLYPWDSTWPERSSKLKEQGISRTGLLPALEYKGVILTQHIPTLRYLAADIGAYDGETPWEKYIVDAVADIYIDWRSKWVANLSNKTEEYKNSVPGYHEVLAKYYSDFEGPYLLGEKITYADFAVYQSLDNDKRTGTLPSQIPAPLIKLQEAMEKRPNIAEYIKANAN</sequence>
<dbReference type="Pfam" id="PF14497">
    <property type="entry name" value="GST_C_3"/>
    <property type="match status" value="1"/>
</dbReference>
<accession>A0A9W9TRC5</accession>
<dbReference type="InterPro" id="IPR050213">
    <property type="entry name" value="GST_superfamily"/>
</dbReference>
<dbReference type="OrthoDB" id="414243at2759"/>
<evidence type="ECO:0000313" key="3">
    <source>
        <dbReference type="EMBL" id="KAJ5238536.1"/>
    </source>
</evidence>
<evidence type="ECO:0000259" key="2">
    <source>
        <dbReference type="PROSITE" id="PS50405"/>
    </source>
</evidence>
<dbReference type="RefSeq" id="XP_058331455.1">
    <property type="nucleotide sequence ID" value="XM_058472452.1"/>
</dbReference>
<reference evidence="3" key="2">
    <citation type="journal article" date="2023" name="IMA Fungus">
        <title>Comparative genomic study of the Penicillium genus elucidates a diverse pangenome and 15 lateral gene transfer events.</title>
        <authorList>
            <person name="Petersen C."/>
            <person name="Sorensen T."/>
            <person name="Nielsen M.R."/>
            <person name="Sondergaard T.E."/>
            <person name="Sorensen J.L."/>
            <person name="Fitzpatrick D.A."/>
            <person name="Frisvad J.C."/>
            <person name="Nielsen K.L."/>
        </authorList>
    </citation>
    <scope>NUCLEOTIDE SEQUENCE</scope>
    <source>
        <strain evidence="3">IBT 19713</strain>
    </source>
</reference>
<keyword evidence="4" id="KW-1185">Reference proteome</keyword>
<dbReference type="GO" id="GO:0004364">
    <property type="term" value="F:glutathione transferase activity"/>
    <property type="evidence" value="ECO:0007669"/>
    <property type="project" value="TreeGrafter"/>
</dbReference>
<dbReference type="Gene3D" id="3.40.30.10">
    <property type="entry name" value="Glutaredoxin"/>
    <property type="match status" value="1"/>
</dbReference>
<dbReference type="PROSITE" id="PS50404">
    <property type="entry name" value="GST_NTER"/>
    <property type="match status" value="1"/>
</dbReference>
<comment type="caution">
    <text evidence="3">The sequence shown here is derived from an EMBL/GenBank/DDBJ whole genome shotgun (WGS) entry which is preliminary data.</text>
</comment>
<feature type="domain" description="GST N-terminal" evidence="1">
    <location>
        <begin position="4"/>
        <end position="88"/>
    </location>
</feature>
<dbReference type="PANTHER" id="PTHR11571:SF150">
    <property type="entry name" value="GLUTATHIONE S-TRANSFERASE"/>
    <property type="match status" value="1"/>
</dbReference>
<dbReference type="InterPro" id="IPR004045">
    <property type="entry name" value="Glutathione_S-Trfase_N"/>
</dbReference>
<gene>
    <name evidence="3" type="ORF">N7468_003155</name>
</gene>
<dbReference type="Proteomes" id="UP001150941">
    <property type="component" value="Unassembled WGS sequence"/>
</dbReference>